<keyword evidence="2" id="KW-1185">Reference proteome</keyword>
<sequence length="100" mass="11044">SMTHSVHFKFAHNGNTRRFAFSGSPSSILQDIRDKVAAIAKIPVEDVKLAWKDVLTPAISQPSIPLETADDLQRAIAHVVKYNGENEQARGKPVCIHLEL</sequence>
<feature type="non-terminal residue" evidence="1">
    <location>
        <position position="100"/>
    </location>
</feature>
<evidence type="ECO:0000313" key="2">
    <source>
        <dbReference type="Proteomes" id="UP001328107"/>
    </source>
</evidence>
<comment type="caution">
    <text evidence="1">The sequence shown here is derived from an EMBL/GenBank/DDBJ whole genome shotgun (WGS) entry which is preliminary data.</text>
</comment>
<gene>
    <name evidence="1" type="ORF">PMAYCL1PPCAC_26961</name>
</gene>
<dbReference type="Gene3D" id="3.10.20.90">
    <property type="entry name" value="Phosphatidylinositol 3-kinase Catalytic Subunit, Chain A, domain 1"/>
    <property type="match status" value="1"/>
</dbReference>
<organism evidence="1 2">
    <name type="scientific">Pristionchus mayeri</name>
    <dbReference type="NCBI Taxonomy" id="1317129"/>
    <lineage>
        <taxon>Eukaryota</taxon>
        <taxon>Metazoa</taxon>
        <taxon>Ecdysozoa</taxon>
        <taxon>Nematoda</taxon>
        <taxon>Chromadorea</taxon>
        <taxon>Rhabditida</taxon>
        <taxon>Rhabditina</taxon>
        <taxon>Diplogasteromorpha</taxon>
        <taxon>Diplogasteroidea</taxon>
        <taxon>Neodiplogasteridae</taxon>
        <taxon>Pristionchus</taxon>
    </lineage>
</organism>
<feature type="non-terminal residue" evidence="1">
    <location>
        <position position="1"/>
    </location>
</feature>
<accession>A0AAN5D4M6</accession>
<dbReference type="SUPFAM" id="SSF54277">
    <property type="entry name" value="CAD &amp; PB1 domains"/>
    <property type="match status" value="1"/>
</dbReference>
<protein>
    <submittedName>
        <fullName evidence="1">Uncharacterized protein</fullName>
    </submittedName>
</protein>
<dbReference type="Proteomes" id="UP001328107">
    <property type="component" value="Unassembled WGS sequence"/>
</dbReference>
<dbReference type="AlphaFoldDB" id="A0AAN5D4M6"/>
<evidence type="ECO:0000313" key="1">
    <source>
        <dbReference type="EMBL" id="GMR56766.1"/>
    </source>
</evidence>
<reference evidence="2" key="1">
    <citation type="submission" date="2022-10" db="EMBL/GenBank/DDBJ databases">
        <title>Genome assembly of Pristionchus species.</title>
        <authorList>
            <person name="Yoshida K."/>
            <person name="Sommer R.J."/>
        </authorList>
    </citation>
    <scope>NUCLEOTIDE SEQUENCE [LARGE SCALE GENOMIC DNA]</scope>
    <source>
        <strain evidence="2">RS5460</strain>
    </source>
</reference>
<dbReference type="CDD" id="cd05992">
    <property type="entry name" value="PB1"/>
    <property type="match status" value="1"/>
</dbReference>
<dbReference type="EMBL" id="BTRK01000006">
    <property type="protein sequence ID" value="GMR56766.1"/>
    <property type="molecule type" value="Genomic_DNA"/>
</dbReference>
<proteinExistence type="predicted"/>
<name>A0AAN5D4M6_9BILA</name>